<accession>A0AC35TVG8</accession>
<dbReference type="WBParaSite" id="RSKR_0000465700.1">
    <property type="protein sequence ID" value="RSKR_0000465700.1"/>
    <property type="gene ID" value="RSKR_0000465700"/>
</dbReference>
<sequence>MKFIFFIIAFIAVACNLLNAKGLFDPPTQKENKGLATIQKLIDLVLVEAEKAGEKFGDQMEKNLPGFIEKLERNTAKFGEELGKFAAQVVADFKEFVPIAEISFNNILAVVTNEFERIAMHTVQQIKKNREKKEGAAIKDATTTAQ</sequence>
<proteinExistence type="predicted"/>
<evidence type="ECO:0000313" key="2">
    <source>
        <dbReference type="WBParaSite" id="RSKR_0000465700.1"/>
    </source>
</evidence>
<protein>
    <submittedName>
        <fullName evidence="2">DUF148 domain-containing protein</fullName>
    </submittedName>
</protein>
<evidence type="ECO:0000313" key="1">
    <source>
        <dbReference type="Proteomes" id="UP000095286"/>
    </source>
</evidence>
<reference evidence="2" key="1">
    <citation type="submission" date="2016-11" db="UniProtKB">
        <authorList>
            <consortium name="WormBaseParasite"/>
        </authorList>
    </citation>
    <scope>IDENTIFICATION</scope>
    <source>
        <strain evidence="2">KR3021</strain>
    </source>
</reference>
<organism evidence="1 2">
    <name type="scientific">Rhabditophanes sp. KR3021</name>
    <dbReference type="NCBI Taxonomy" id="114890"/>
    <lineage>
        <taxon>Eukaryota</taxon>
        <taxon>Metazoa</taxon>
        <taxon>Ecdysozoa</taxon>
        <taxon>Nematoda</taxon>
        <taxon>Chromadorea</taxon>
        <taxon>Rhabditida</taxon>
        <taxon>Tylenchina</taxon>
        <taxon>Panagrolaimomorpha</taxon>
        <taxon>Strongyloidoidea</taxon>
        <taxon>Alloionematidae</taxon>
        <taxon>Rhabditophanes</taxon>
    </lineage>
</organism>
<name>A0AC35TVG8_9BILA</name>
<dbReference type="Proteomes" id="UP000095286">
    <property type="component" value="Unplaced"/>
</dbReference>